<dbReference type="InterPro" id="IPR011004">
    <property type="entry name" value="Trimer_LpxA-like_sf"/>
</dbReference>
<organism evidence="3 4">
    <name type="scientific">Microbacterium algihabitans</name>
    <dbReference type="NCBI Taxonomy" id="3075992"/>
    <lineage>
        <taxon>Bacteria</taxon>
        <taxon>Bacillati</taxon>
        <taxon>Actinomycetota</taxon>
        <taxon>Actinomycetes</taxon>
        <taxon>Micrococcales</taxon>
        <taxon>Microbacteriaceae</taxon>
        <taxon>Microbacterium</taxon>
    </lineage>
</organism>
<dbReference type="InterPro" id="IPR018357">
    <property type="entry name" value="Hexapep_transf_CS"/>
</dbReference>
<dbReference type="InterPro" id="IPR050179">
    <property type="entry name" value="Trans_hexapeptide_repeat"/>
</dbReference>
<keyword evidence="3" id="KW-0012">Acyltransferase</keyword>
<evidence type="ECO:0000256" key="2">
    <source>
        <dbReference type="ARBA" id="ARBA00022737"/>
    </source>
</evidence>
<proteinExistence type="predicted"/>
<dbReference type="PROSITE" id="PS00101">
    <property type="entry name" value="HEXAPEP_TRANSFERASES"/>
    <property type="match status" value="1"/>
</dbReference>
<keyword evidence="2" id="KW-0677">Repeat</keyword>
<accession>A0ABU3RVD5</accession>
<protein>
    <submittedName>
        <fullName evidence="3">CatB-related O-acetyltransferase</fullName>
        <ecNumber evidence="3">2.3.1.-</ecNumber>
    </submittedName>
</protein>
<comment type="caution">
    <text evidence="3">The sequence shown here is derived from an EMBL/GenBank/DDBJ whole genome shotgun (WGS) entry which is preliminary data.</text>
</comment>
<gene>
    <name evidence="3" type="ORF">RWH43_08805</name>
</gene>
<dbReference type="PANTHER" id="PTHR43300">
    <property type="entry name" value="ACETYLTRANSFERASE"/>
    <property type="match status" value="1"/>
</dbReference>
<evidence type="ECO:0000313" key="3">
    <source>
        <dbReference type="EMBL" id="MDU0326852.1"/>
    </source>
</evidence>
<dbReference type="Proteomes" id="UP001256673">
    <property type="component" value="Unassembled WGS sequence"/>
</dbReference>
<dbReference type="EC" id="2.3.1.-" evidence="3"/>
<sequence length="215" mass="23387">MRAIIETLRHSRQMANARRAFPSAAIASPWVSTDAKLGLNVFIGTGVVVNPGVHIGDHSYANRGSLLLSGRIGKFTSIAHYVHIGSERHPTRFVSTSPTTYSRSNIYGADMAVDELPDPPEIGNDVLIGAAAIIQQGVTIGDGAVVASGAVVTRDVPAYAVVAGIPATVIKYRFPEDVRERVLANPWWDWPDARRETMRTLVEAGDDWFEHYPAR</sequence>
<dbReference type="GO" id="GO:0016746">
    <property type="term" value="F:acyltransferase activity"/>
    <property type="evidence" value="ECO:0007669"/>
    <property type="project" value="UniProtKB-KW"/>
</dbReference>
<dbReference type="Gene3D" id="2.160.10.10">
    <property type="entry name" value="Hexapeptide repeat proteins"/>
    <property type="match status" value="2"/>
</dbReference>
<reference evidence="3 4" key="1">
    <citation type="submission" date="2023-09" db="EMBL/GenBank/DDBJ databases">
        <title>Microbacterium fusihabitans sp. nov., Microbacterium phycihabitans sp. nov., and Microbacterium cervinum sp. nov., isolated from dried seaweeds of beach.</title>
        <authorList>
            <person name="Lee S.D."/>
        </authorList>
    </citation>
    <scope>NUCLEOTIDE SEQUENCE [LARGE SCALE GENOMIC DNA]</scope>
    <source>
        <strain evidence="3 4">KSW2-21</strain>
    </source>
</reference>
<keyword evidence="4" id="KW-1185">Reference proteome</keyword>
<dbReference type="InterPro" id="IPR001451">
    <property type="entry name" value="Hexapep"/>
</dbReference>
<evidence type="ECO:0000256" key="1">
    <source>
        <dbReference type="ARBA" id="ARBA00022679"/>
    </source>
</evidence>
<evidence type="ECO:0000313" key="4">
    <source>
        <dbReference type="Proteomes" id="UP001256673"/>
    </source>
</evidence>
<dbReference type="Pfam" id="PF14602">
    <property type="entry name" value="Hexapep_2"/>
    <property type="match status" value="2"/>
</dbReference>
<keyword evidence="1 3" id="KW-0808">Transferase</keyword>
<dbReference type="CDD" id="cd03349">
    <property type="entry name" value="LbH_XAT"/>
    <property type="match status" value="1"/>
</dbReference>
<dbReference type="RefSeq" id="WP_316001255.1">
    <property type="nucleotide sequence ID" value="NZ_JAWDIU010000002.1"/>
</dbReference>
<name>A0ABU3RVD5_9MICO</name>
<dbReference type="PANTHER" id="PTHR43300:SF11">
    <property type="entry name" value="ACETYLTRANSFERASE RV3034C-RELATED"/>
    <property type="match status" value="1"/>
</dbReference>
<dbReference type="SUPFAM" id="SSF51161">
    <property type="entry name" value="Trimeric LpxA-like enzymes"/>
    <property type="match status" value="1"/>
</dbReference>
<dbReference type="EMBL" id="JAWDIU010000002">
    <property type="protein sequence ID" value="MDU0326852.1"/>
    <property type="molecule type" value="Genomic_DNA"/>
</dbReference>